<feature type="transmembrane region" description="Helical" evidence="1">
    <location>
        <begin position="33"/>
        <end position="52"/>
    </location>
</feature>
<evidence type="ECO:0000313" key="2">
    <source>
        <dbReference type="EMBL" id="MCD7461191.1"/>
    </source>
</evidence>
<dbReference type="EMBL" id="JACEIK010000704">
    <property type="protein sequence ID" value="MCD7461191.1"/>
    <property type="molecule type" value="Genomic_DNA"/>
</dbReference>
<keyword evidence="3" id="KW-1185">Reference proteome</keyword>
<dbReference type="Proteomes" id="UP000823775">
    <property type="component" value="Unassembled WGS sequence"/>
</dbReference>
<gene>
    <name evidence="2" type="ORF">HAX54_045469</name>
</gene>
<sequence>MLGLPCKGLHWLEVEYRFCGPAASTQMFIHRQILIVSSTLAAGAFCTLLWTFNLHNCLSNAHSQIPASMWQSGSVSVQIVVPVTRYGMQRGDTGVHAPELSAYKESSYTTCALCTVPRVEKDRFLSISHQVSATKAKKGKRTL</sequence>
<evidence type="ECO:0000256" key="1">
    <source>
        <dbReference type="SAM" id="Phobius"/>
    </source>
</evidence>
<keyword evidence="1" id="KW-0812">Transmembrane</keyword>
<protein>
    <submittedName>
        <fullName evidence="2">Uncharacterized protein</fullName>
    </submittedName>
</protein>
<proteinExistence type="predicted"/>
<keyword evidence="1" id="KW-0472">Membrane</keyword>
<reference evidence="2 3" key="1">
    <citation type="journal article" date="2021" name="BMC Genomics">
        <title>Datura genome reveals duplications of psychoactive alkaloid biosynthetic genes and high mutation rate following tissue culture.</title>
        <authorList>
            <person name="Rajewski A."/>
            <person name="Carter-House D."/>
            <person name="Stajich J."/>
            <person name="Litt A."/>
        </authorList>
    </citation>
    <scope>NUCLEOTIDE SEQUENCE [LARGE SCALE GENOMIC DNA]</scope>
    <source>
        <strain evidence="2">AR-01</strain>
    </source>
</reference>
<name>A0ABS8SQQ7_DATST</name>
<comment type="caution">
    <text evidence="2">The sequence shown here is derived from an EMBL/GenBank/DDBJ whole genome shotgun (WGS) entry which is preliminary data.</text>
</comment>
<keyword evidence="1" id="KW-1133">Transmembrane helix</keyword>
<accession>A0ABS8SQQ7</accession>
<organism evidence="2 3">
    <name type="scientific">Datura stramonium</name>
    <name type="common">Jimsonweed</name>
    <name type="synonym">Common thornapple</name>
    <dbReference type="NCBI Taxonomy" id="4076"/>
    <lineage>
        <taxon>Eukaryota</taxon>
        <taxon>Viridiplantae</taxon>
        <taxon>Streptophyta</taxon>
        <taxon>Embryophyta</taxon>
        <taxon>Tracheophyta</taxon>
        <taxon>Spermatophyta</taxon>
        <taxon>Magnoliopsida</taxon>
        <taxon>eudicotyledons</taxon>
        <taxon>Gunneridae</taxon>
        <taxon>Pentapetalae</taxon>
        <taxon>asterids</taxon>
        <taxon>lamiids</taxon>
        <taxon>Solanales</taxon>
        <taxon>Solanaceae</taxon>
        <taxon>Solanoideae</taxon>
        <taxon>Datureae</taxon>
        <taxon>Datura</taxon>
    </lineage>
</organism>
<evidence type="ECO:0000313" key="3">
    <source>
        <dbReference type="Proteomes" id="UP000823775"/>
    </source>
</evidence>